<dbReference type="InterPro" id="IPR052158">
    <property type="entry name" value="INH-QAR"/>
</dbReference>
<dbReference type="InterPro" id="IPR002818">
    <property type="entry name" value="DJ-1/PfpI"/>
</dbReference>
<evidence type="ECO:0000259" key="3">
    <source>
        <dbReference type="PROSITE" id="PS01124"/>
    </source>
</evidence>
<dbReference type="InterPro" id="IPR009057">
    <property type="entry name" value="Homeodomain-like_sf"/>
</dbReference>
<feature type="domain" description="HTH araC/xylS-type" evidence="3">
    <location>
        <begin position="217"/>
        <end position="315"/>
    </location>
</feature>
<dbReference type="SUPFAM" id="SSF52317">
    <property type="entry name" value="Class I glutamine amidotransferase-like"/>
    <property type="match status" value="1"/>
</dbReference>
<dbReference type="PANTHER" id="PTHR43130">
    <property type="entry name" value="ARAC-FAMILY TRANSCRIPTIONAL REGULATOR"/>
    <property type="match status" value="1"/>
</dbReference>
<dbReference type="PROSITE" id="PS01124">
    <property type="entry name" value="HTH_ARAC_FAMILY_2"/>
    <property type="match status" value="1"/>
</dbReference>
<dbReference type="Pfam" id="PF01965">
    <property type="entry name" value="DJ-1_PfpI"/>
    <property type="match status" value="1"/>
</dbReference>
<name>A0ABP6ZNE9_9ACTN</name>
<organism evidence="4 5">
    <name type="scientific">Kineosporia mesophila</name>
    <dbReference type="NCBI Taxonomy" id="566012"/>
    <lineage>
        <taxon>Bacteria</taxon>
        <taxon>Bacillati</taxon>
        <taxon>Actinomycetota</taxon>
        <taxon>Actinomycetes</taxon>
        <taxon>Kineosporiales</taxon>
        <taxon>Kineosporiaceae</taxon>
        <taxon>Kineosporia</taxon>
    </lineage>
</organism>
<evidence type="ECO:0000256" key="1">
    <source>
        <dbReference type="ARBA" id="ARBA00023015"/>
    </source>
</evidence>
<reference evidence="5" key="1">
    <citation type="journal article" date="2019" name="Int. J. Syst. Evol. Microbiol.">
        <title>The Global Catalogue of Microorganisms (GCM) 10K type strain sequencing project: providing services to taxonomists for standard genome sequencing and annotation.</title>
        <authorList>
            <consortium name="The Broad Institute Genomics Platform"/>
            <consortium name="The Broad Institute Genome Sequencing Center for Infectious Disease"/>
            <person name="Wu L."/>
            <person name="Ma J."/>
        </authorList>
    </citation>
    <scope>NUCLEOTIDE SEQUENCE [LARGE SCALE GENOMIC DNA]</scope>
    <source>
        <strain evidence="5">JCM 16902</strain>
    </source>
</reference>
<dbReference type="PANTHER" id="PTHR43130:SF3">
    <property type="entry name" value="HTH-TYPE TRANSCRIPTIONAL REGULATOR RV1931C"/>
    <property type="match status" value="1"/>
</dbReference>
<dbReference type="EMBL" id="BAAAZO010000004">
    <property type="protein sequence ID" value="GAA3613050.1"/>
    <property type="molecule type" value="Genomic_DNA"/>
</dbReference>
<evidence type="ECO:0000313" key="5">
    <source>
        <dbReference type="Proteomes" id="UP001501074"/>
    </source>
</evidence>
<sequence>MNRVHTVALALTDGMPMFEFAVPCEVFGLDRSDLADPWYELRFCGAQPKYRTAAGLTLTPDGDLDTLEHADTVLVPALNRAHQLKPPPDLVDAVRRAHDRGARIVSICAGSYLLAEAGILEGRRATTHWMHAVDFTHRFPGVRFTPDVLYVSDGDVHTSAGTGAAIDLCLHLVRLDHGAAVANEVARRMVVPPHRDGGQRQFVPPAQIGTTGDDPLGVALGWALERLHEPLTVADLAARAHLSPRTFARHFRARTGVTPLQWLIQQRVRLAQELLETTDEPIEAIAVRTGFGSPAGLRQHFQRVTTISPSSYRHLYRPRQGAVRAS</sequence>
<evidence type="ECO:0000313" key="4">
    <source>
        <dbReference type="EMBL" id="GAA3613050.1"/>
    </source>
</evidence>
<dbReference type="Gene3D" id="1.10.10.60">
    <property type="entry name" value="Homeodomain-like"/>
    <property type="match status" value="2"/>
</dbReference>
<dbReference type="InterPro" id="IPR029062">
    <property type="entry name" value="Class_I_gatase-like"/>
</dbReference>
<keyword evidence="1" id="KW-0805">Transcription regulation</keyword>
<comment type="caution">
    <text evidence="4">The sequence shown here is derived from an EMBL/GenBank/DDBJ whole genome shotgun (WGS) entry which is preliminary data.</text>
</comment>
<evidence type="ECO:0000256" key="2">
    <source>
        <dbReference type="ARBA" id="ARBA00023163"/>
    </source>
</evidence>
<dbReference type="SUPFAM" id="SSF46689">
    <property type="entry name" value="Homeodomain-like"/>
    <property type="match status" value="2"/>
</dbReference>
<gene>
    <name evidence="4" type="ORF">GCM10022223_31520</name>
</gene>
<proteinExistence type="predicted"/>
<dbReference type="InterPro" id="IPR018060">
    <property type="entry name" value="HTH_AraC"/>
</dbReference>
<dbReference type="SMART" id="SM00342">
    <property type="entry name" value="HTH_ARAC"/>
    <property type="match status" value="1"/>
</dbReference>
<keyword evidence="5" id="KW-1185">Reference proteome</keyword>
<dbReference type="Proteomes" id="UP001501074">
    <property type="component" value="Unassembled WGS sequence"/>
</dbReference>
<protein>
    <submittedName>
        <fullName evidence="4">Helix-turn-helix domain-containing protein</fullName>
    </submittedName>
</protein>
<accession>A0ABP6ZNE9</accession>
<dbReference type="Gene3D" id="3.40.50.880">
    <property type="match status" value="1"/>
</dbReference>
<dbReference type="CDD" id="cd03137">
    <property type="entry name" value="GATase1_AraC_1"/>
    <property type="match status" value="1"/>
</dbReference>
<dbReference type="Pfam" id="PF12833">
    <property type="entry name" value="HTH_18"/>
    <property type="match status" value="1"/>
</dbReference>
<keyword evidence="2" id="KW-0804">Transcription</keyword>